<sequence>MKRGGRQDAHTKSSSASTDGVVSSKREDKRSKRYQNPVSKSRDKSKGNKKLRFCDVSLNNRLVVYRIGGDDGRRGGGGGGGRGYSGVSATDFAAYLSDYRHDDSDDYEEEGERLVFQDCPPNPPIGGMLGWGGEEEDQQLLEDQEEEEIGDEVKEDDDDDDFGFFKVGIVVDYVVEEDWCVIGEM</sequence>
<feature type="compositionally biased region" description="Low complexity" evidence="1">
    <location>
        <begin position="13"/>
        <end position="23"/>
    </location>
</feature>
<dbReference type="PANTHER" id="PTHR34278">
    <property type="entry name" value="PROTEIN THI031, PUTATIVE-RELATED"/>
    <property type="match status" value="1"/>
</dbReference>
<proteinExistence type="predicted"/>
<dbReference type="EMBL" id="LFYR01001430">
    <property type="protein sequence ID" value="KMZ61912.1"/>
    <property type="molecule type" value="Genomic_DNA"/>
</dbReference>
<keyword evidence="3" id="KW-1185">Reference proteome</keyword>
<name>A0A0K9P0Z1_ZOSMR</name>
<dbReference type="OrthoDB" id="663108at2759"/>
<feature type="region of interest" description="Disordered" evidence="1">
    <location>
        <begin position="1"/>
        <end position="52"/>
    </location>
</feature>
<dbReference type="AlphaFoldDB" id="A0A0K9P0Z1"/>
<feature type="region of interest" description="Disordered" evidence="1">
    <location>
        <begin position="132"/>
        <end position="158"/>
    </location>
</feature>
<comment type="caution">
    <text evidence="2">The sequence shown here is derived from an EMBL/GenBank/DDBJ whole genome shotgun (WGS) entry which is preliminary data.</text>
</comment>
<dbReference type="PANTHER" id="PTHR34278:SF1">
    <property type="entry name" value="PROTEIN THI031, PUTATIVE-RELATED"/>
    <property type="match status" value="1"/>
</dbReference>
<evidence type="ECO:0000256" key="1">
    <source>
        <dbReference type="SAM" id="MobiDB-lite"/>
    </source>
</evidence>
<protein>
    <submittedName>
        <fullName evidence="2">Uncharacterized protein</fullName>
    </submittedName>
</protein>
<reference evidence="3" key="1">
    <citation type="journal article" date="2016" name="Nature">
        <title>The genome of the seagrass Zostera marina reveals angiosperm adaptation to the sea.</title>
        <authorList>
            <person name="Olsen J.L."/>
            <person name="Rouze P."/>
            <person name="Verhelst B."/>
            <person name="Lin Y.-C."/>
            <person name="Bayer T."/>
            <person name="Collen J."/>
            <person name="Dattolo E."/>
            <person name="De Paoli E."/>
            <person name="Dittami S."/>
            <person name="Maumus F."/>
            <person name="Michel G."/>
            <person name="Kersting A."/>
            <person name="Lauritano C."/>
            <person name="Lohaus R."/>
            <person name="Toepel M."/>
            <person name="Tonon T."/>
            <person name="Vanneste K."/>
            <person name="Amirebrahimi M."/>
            <person name="Brakel J."/>
            <person name="Bostroem C."/>
            <person name="Chovatia M."/>
            <person name="Grimwood J."/>
            <person name="Jenkins J.W."/>
            <person name="Jueterbock A."/>
            <person name="Mraz A."/>
            <person name="Stam W.T."/>
            <person name="Tice H."/>
            <person name="Bornberg-Bauer E."/>
            <person name="Green P.J."/>
            <person name="Pearson G.A."/>
            <person name="Procaccini G."/>
            <person name="Duarte C.M."/>
            <person name="Schmutz J."/>
            <person name="Reusch T.B.H."/>
            <person name="Van de Peer Y."/>
        </authorList>
    </citation>
    <scope>NUCLEOTIDE SEQUENCE [LARGE SCALE GENOMIC DNA]</scope>
    <source>
        <strain evidence="3">cv. Finnish</strain>
    </source>
</reference>
<evidence type="ECO:0000313" key="2">
    <source>
        <dbReference type="EMBL" id="KMZ61912.1"/>
    </source>
</evidence>
<dbReference type="Proteomes" id="UP000036987">
    <property type="component" value="Unassembled WGS sequence"/>
</dbReference>
<gene>
    <name evidence="2" type="ORF">ZOSMA_4G02020</name>
</gene>
<accession>A0A0K9P0Z1</accession>
<evidence type="ECO:0000313" key="3">
    <source>
        <dbReference type="Proteomes" id="UP000036987"/>
    </source>
</evidence>
<feature type="compositionally biased region" description="Acidic residues" evidence="1">
    <location>
        <begin position="133"/>
        <end position="158"/>
    </location>
</feature>
<feature type="compositionally biased region" description="Basic and acidic residues" evidence="1">
    <location>
        <begin position="1"/>
        <end position="11"/>
    </location>
</feature>
<organism evidence="2 3">
    <name type="scientific">Zostera marina</name>
    <name type="common">Eelgrass</name>
    <dbReference type="NCBI Taxonomy" id="29655"/>
    <lineage>
        <taxon>Eukaryota</taxon>
        <taxon>Viridiplantae</taxon>
        <taxon>Streptophyta</taxon>
        <taxon>Embryophyta</taxon>
        <taxon>Tracheophyta</taxon>
        <taxon>Spermatophyta</taxon>
        <taxon>Magnoliopsida</taxon>
        <taxon>Liliopsida</taxon>
        <taxon>Zosteraceae</taxon>
        <taxon>Zostera</taxon>
    </lineage>
</organism>